<evidence type="ECO:0000313" key="20">
    <source>
        <dbReference type="Proteomes" id="UP000326554"/>
    </source>
</evidence>
<feature type="binding site" evidence="17">
    <location>
        <begin position="647"/>
        <end position="654"/>
    </location>
    <ligand>
        <name>ATP</name>
        <dbReference type="ChEBI" id="CHEBI:30616"/>
    </ligand>
</feature>
<dbReference type="PROSITE" id="PS50893">
    <property type="entry name" value="ABC_TRANSPORTER_2"/>
    <property type="match status" value="2"/>
</dbReference>
<dbReference type="NCBIfam" id="TIGR00630">
    <property type="entry name" value="uvra"/>
    <property type="match status" value="1"/>
</dbReference>
<keyword evidence="3 17" id="KW-0479">Metal-binding</keyword>
<evidence type="ECO:0000256" key="9">
    <source>
        <dbReference type="ARBA" id="ARBA00022833"/>
    </source>
</evidence>
<keyword evidence="19" id="KW-0378">Hydrolase</keyword>
<dbReference type="Pfam" id="PF17760">
    <property type="entry name" value="UvrA_inter"/>
    <property type="match status" value="1"/>
</dbReference>
<accession>A0A5J5GN61</accession>
<evidence type="ECO:0000256" key="5">
    <source>
        <dbReference type="ARBA" id="ARBA00022741"/>
    </source>
</evidence>
<dbReference type="GO" id="GO:0005524">
    <property type="term" value="F:ATP binding"/>
    <property type="evidence" value="ECO:0007669"/>
    <property type="project" value="UniProtKB-UniRule"/>
</dbReference>
<evidence type="ECO:0000256" key="6">
    <source>
        <dbReference type="ARBA" id="ARBA00022763"/>
    </source>
</evidence>
<keyword evidence="4 17" id="KW-0677">Repeat</keyword>
<keyword evidence="5 17" id="KW-0547">Nucleotide-binding</keyword>
<evidence type="ECO:0000256" key="13">
    <source>
        <dbReference type="ARBA" id="ARBA00023204"/>
    </source>
</evidence>
<sequence>MPELKSIEVRGAREHNLKNIDLDIPRDKLVVVTGLSGSGKSSLAFDTIYAEGQRRYVESLSAYARQFLDMMEKPDVDHISGLSPAISIEQKTTSKNPRSTVGTVTEIYDYMRLLFARVGTPYSPATGLPIEAQQVQDMVDRIMGYEEGTRGYLLAPIVRDRKGEYRKEFLELRKQGFQRVKVDGEFYDLDDPPTLDKKFRHDIDVVVDRIVVREGVETRLADSLRTALDLADGISVLETAPHEGEGEPERITFSENFACPVSGFTIPEIEPRLFSFNAPFGACPSCDGLGHELYFDPALMVPDAALSLANGAIAPWRKGKSPYFLQTIEAIARHYEFDSKTPWKDLPAHVQQVFLYGSGDEEIQFRYDEGGRVYQVSRPFEGVIPNMERRYRETDSAWIREEFERYQNNRPCGTCNGYRLREEALAVKIAGLHIGEVVQMSIKEAYAWTESVPESLTQQKNEIARAILKEIRERLGFLNNVGLEYLTMSRAAGTLSGGESQRIRLASQIGSGLTGVLYVLDEPSIGLHQRDNDRLLTTLKNLRDQGNTVIVVEHDEEAIREADYVFDIGPGAGVHGGHVVAEGTPDEIQQNPESVTGDYLAGRREIPVNPERREGNGKALTVVKAHGNNLKDVTVDFPLGKFVCVTGVSGGGKSTLTIETLFKTASMRLNGARQVPAPCETIKGLEHLDKVIDIDQRPIGRTPRSNPATYTGAFTPIRDWFAGLPEAKARGYKPGRFSFNVKGGRCEACQGDGVIKIEMHFLPDVYVTCETCQGARYNRETLEVRFKGKSIADVLEMTVEDAQEFFKAVPSIREKMDALMRVGLGYIKVGQQATTLSGGEAQRVKLSKELAKRSTGRTLYILDEPTTGLHFEDVKKLLEVLHELVDAGNTVVVIEHNLDVIKTADHIVDIGPEGGDGGGTLVATGTPEEVAEVTSSHTGRYLGPMLKPRRRVAAE</sequence>
<evidence type="ECO:0000256" key="15">
    <source>
        <dbReference type="ARBA" id="ARBA00039316"/>
    </source>
</evidence>
<dbReference type="InterPro" id="IPR003439">
    <property type="entry name" value="ABC_transporter-like_ATP-bd"/>
</dbReference>
<evidence type="ECO:0000256" key="17">
    <source>
        <dbReference type="HAMAP-Rule" id="MF_00205"/>
    </source>
</evidence>
<dbReference type="GO" id="GO:0016887">
    <property type="term" value="F:ATP hydrolysis activity"/>
    <property type="evidence" value="ECO:0007669"/>
    <property type="project" value="InterPro"/>
</dbReference>
<keyword evidence="11 17" id="KW-0267">Excision nuclease</keyword>
<keyword evidence="13 17" id="KW-0234">DNA repair</keyword>
<dbReference type="SUPFAM" id="SSF52540">
    <property type="entry name" value="P-loop containing nucleoside triphosphate hydrolases"/>
    <property type="match status" value="2"/>
</dbReference>
<dbReference type="InterPro" id="IPR013815">
    <property type="entry name" value="ATP_grasp_subdomain_1"/>
</dbReference>
<dbReference type="Pfam" id="PF17755">
    <property type="entry name" value="UvrA_DNA-bind"/>
    <property type="match status" value="1"/>
</dbReference>
<dbReference type="InterPro" id="IPR004602">
    <property type="entry name" value="UvrA"/>
</dbReference>
<dbReference type="InterPro" id="IPR041552">
    <property type="entry name" value="UvrA_DNA-bd"/>
</dbReference>
<dbReference type="InterPro" id="IPR041102">
    <property type="entry name" value="UvrA_inter"/>
</dbReference>
<dbReference type="PANTHER" id="PTHR43152">
    <property type="entry name" value="UVRABC SYSTEM PROTEIN A"/>
    <property type="match status" value="1"/>
</dbReference>
<evidence type="ECO:0000256" key="14">
    <source>
        <dbReference type="ARBA" id="ARBA00038000"/>
    </source>
</evidence>
<organism evidence="19 20">
    <name type="scientific">Histidinibacterium aquaticum</name>
    <dbReference type="NCBI Taxonomy" id="2613962"/>
    <lineage>
        <taxon>Bacteria</taxon>
        <taxon>Pseudomonadati</taxon>
        <taxon>Pseudomonadota</taxon>
        <taxon>Alphaproteobacteria</taxon>
        <taxon>Rhodobacterales</taxon>
        <taxon>Paracoccaceae</taxon>
        <taxon>Histidinibacterium</taxon>
    </lineage>
</organism>
<gene>
    <name evidence="17 19" type="primary">uvrA</name>
    <name evidence="19" type="ORF">F3S47_06930</name>
</gene>
<dbReference type="CDD" id="cd03270">
    <property type="entry name" value="ABC_UvrA_I"/>
    <property type="match status" value="1"/>
</dbReference>
<name>A0A5J5GN61_9RHOB</name>
<dbReference type="Gene3D" id="3.30.1490.20">
    <property type="entry name" value="ATP-grasp fold, A domain"/>
    <property type="match status" value="1"/>
</dbReference>
<dbReference type="GO" id="GO:0008270">
    <property type="term" value="F:zinc ion binding"/>
    <property type="evidence" value="ECO:0007669"/>
    <property type="project" value="UniProtKB-UniRule"/>
</dbReference>
<evidence type="ECO:0000256" key="3">
    <source>
        <dbReference type="ARBA" id="ARBA00022723"/>
    </source>
</evidence>
<evidence type="ECO:0000256" key="7">
    <source>
        <dbReference type="ARBA" id="ARBA00022769"/>
    </source>
</evidence>
<evidence type="ECO:0000256" key="1">
    <source>
        <dbReference type="ARBA" id="ARBA00004496"/>
    </source>
</evidence>
<evidence type="ECO:0000259" key="18">
    <source>
        <dbReference type="PROSITE" id="PS50893"/>
    </source>
</evidence>
<dbReference type="Gene3D" id="3.40.50.300">
    <property type="entry name" value="P-loop containing nucleotide triphosphate hydrolases"/>
    <property type="match status" value="2"/>
</dbReference>
<dbReference type="EMBL" id="VYQE01000002">
    <property type="protein sequence ID" value="KAA9008984.1"/>
    <property type="molecule type" value="Genomic_DNA"/>
</dbReference>
<dbReference type="RefSeq" id="WP_150444517.1">
    <property type="nucleotide sequence ID" value="NZ_VYQE01000002.1"/>
</dbReference>
<evidence type="ECO:0000256" key="4">
    <source>
        <dbReference type="ARBA" id="ARBA00022737"/>
    </source>
</evidence>
<dbReference type="Proteomes" id="UP000326554">
    <property type="component" value="Unassembled WGS sequence"/>
</dbReference>
<dbReference type="Gene3D" id="1.10.8.280">
    <property type="entry name" value="ABC transporter ATPase domain-like"/>
    <property type="match status" value="1"/>
</dbReference>
<dbReference type="InterPro" id="IPR017871">
    <property type="entry name" value="ABC_transporter-like_CS"/>
</dbReference>
<evidence type="ECO:0000256" key="10">
    <source>
        <dbReference type="ARBA" id="ARBA00022840"/>
    </source>
</evidence>
<dbReference type="CDD" id="cd03271">
    <property type="entry name" value="ABC_UvrA_II"/>
    <property type="match status" value="1"/>
</dbReference>
<dbReference type="FunFam" id="1.20.1580.10:FF:000002">
    <property type="entry name" value="UvrABC system protein A"/>
    <property type="match status" value="1"/>
</dbReference>
<evidence type="ECO:0000256" key="2">
    <source>
        <dbReference type="ARBA" id="ARBA00022490"/>
    </source>
</evidence>
<feature type="domain" description="ABC transporter" evidence="18">
    <location>
        <begin position="325"/>
        <end position="601"/>
    </location>
</feature>
<dbReference type="GO" id="GO:0003677">
    <property type="term" value="F:DNA binding"/>
    <property type="evidence" value="ECO:0007669"/>
    <property type="project" value="UniProtKB-UniRule"/>
</dbReference>
<keyword evidence="6 17" id="KW-0227">DNA damage</keyword>
<dbReference type="HAMAP" id="MF_00205">
    <property type="entry name" value="UvrA"/>
    <property type="match status" value="1"/>
</dbReference>
<evidence type="ECO:0000256" key="8">
    <source>
        <dbReference type="ARBA" id="ARBA00022771"/>
    </source>
</evidence>
<comment type="caution">
    <text evidence="17">Lacks conserved residue(s) required for the propagation of feature annotation.</text>
</comment>
<feature type="binding site" evidence="17">
    <location>
        <begin position="34"/>
        <end position="41"/>
    </location>
    <ligand>
        <name>ATP</name>
        <dbReference type="ChEBI" id="CHEBI:30616"/>
    </ligand>
</feature>
<proteinExistence type="inferred from homology"/>
<keyword evidence="7 17" id="KW-0228">DNA excision</keyword>
<dbReference type="Gene3D" id="1.20.1580.10">
    <property type="entry name" value="ABC transporter ATPase like domain"/>
    <property type="match status" value="2"/>
</dbReference>
<dbReference type="GO" id="GO:0009380">
    <property type="term" value="C:excinuclease repair complex"/>
    <property type="evidence" value="ECO:0007669"/>
    <property type="project" value="InterPro"/>
</dbReference>
<dbReference type="GO" id="GO:0005737">
    <property type="term" value="C:cytoplasm"/>
    <property type="evidence" value="ECO:0007669"/>
    <property type="project" value="UniProtKB-SubCell"/>
</dbReference>
<keyword evidence="10 17" id="KW-0067">ATP-binding</keyword>
<dbReference type="InterPro" id="IPR027417">
    <property type="entry name" value="P-loop_NTPase"/>
</dbReference>
<dbReference type="GO" id="GO:0006289">
    <property type="term" value="P:nucleotide-excision repair"/>
    <property type="evidence" value="ECO:0007669"/>
    <property type="project" value="UniProtKB-UniRule"/>
</dbReference>
<dbReference type="AlphaFoldDB" id="A0A5J5GN61"/>
<dbReference type="GO" id="GO:0009381">
    <property type="term" value="F:excinuclease ABC activity"/>
    <property type="evidence" value="ECO:0007669"/>
    <property type="project" value="UniProtKB-UniRule"/>
</dbReference>
<keyword evidence="12 17" id="KW-0238">DNA-binding</keyword>
<dbReference type="PROSITE" id="PS00211">
    <property type="entry name" value="ABC_TRANSPORTER_1"/>
    <property type="match status" value="2"/>
</dbReference>
<evidence type="ECO:0000256" key="12">
    <source>
        <dbReference type="ARBA" id="ARBA00023125"/>
    </source>
</evidence>
<evidence type="ECO:0000256" key="16">
    <source>
        <dbReference type="ARBA" id="ARBA00042156"/>
    </source>
</evidence>
<evidence type="ECO:0000256" key="11">
    <source>
        <dbReference type="ARBA" id="ARBA00022881"/>
    </source>
</evidence>
<feature type="domain" description="ABC transporter" evidence="18">
    <location>
        <begin position="611"/>
        <end position="943"/>
    </location>
</feature>
<comment type="function">
    <text evidence="17">The UvrABC repair system catalyzes the recognition and processing of DNA lesions. UvrA is an ATPase and a DNA-binding protein. A damage recognition complex composed of 2 UvrA and 2 UvrB subunits scans DNA for abnormalities. When the presence of a lesion has been verified by UvrB, the UvrA molecules dissociate.</text>
</comment>
<protein>
    <recommendedName>
        <fullName evidence="15 17">UvrABC system protein A</fullName>
        <shortName evidence="17">UvrA protein</shortName>
    </recommendedName>
    <alternativeName>
        <fullName evidence="16 17">Excinuclease ABC subunit A</fullName>
    </alternativeName>
</protein>
<keyword evidence="8 17" id="KW-0863">Zinc-finger</keyword>
<keyword evidence="20" id="KW-1185">Reference proteome</keyword>
<dbReference type="PANTHER" id="PTHR43152:SF3">
    <property type="entry name" value="UVRABC SYSTEM PROTEIN A"/>
    <property type="match status" value="1"/>
</dbReference>
<feature type="zinc finger region" description="C4-type" evidence="17">
    <location>
        <begin position="746"/>
        <end position="772"/>
    </location>
</feature>
<dbReference type="GO" id="GO:0009432">
    <property type="term" value="P:SOS response"/>
    <property type="evidence" value="ECO:0007669"/>
    <property type="project" value="UniProtKB-UniRule"/>
</dbReference>
<evidence type="ECO:0000313" key="19">
    <source>
        <dbReference type="EMBL" id="KAA9008984.1"/>
    </source>
</evidence>
<keyword evidence="17" id="KW-0742">SOS response</keyword>
<comment type="caution">
    <text evidence="19">The sequence shown here is derived from an EMBL/GenBank/DDBJ whole genome shotgun (WGS) entry which is preliminary data.</text>
</comment>
<keyword evidence="2 17" id="KW-0963">Cytoplasm</keyword>
<reference evidence="19 20" key="1">
    <citation type="submission" date="2019-09" db="EMBL/GenBank/DDBJ databases">
        <authorList>
            <person name="Park J.-S."/>
            <person name="Choi H.-J."/>
        </authorList>
    </citation>
    <scope>NUCLEOTIDE SEQUENCE [LARGE SCALE GENOMIC DNA]</scope>
    <source>
        <strain evidence="19 20">176SS1-4</strain>
    </source>
</reference>
<keyword evidence="9 17" id="KW-0862">Zinc</keyword>
<comment type="subcellular location">
    <subcellularLocation>
        <location evidence="1 17">Cytoplasm</location>
    </subcellularLocation>
</comment>
<comment type="subunit">
    <text evidence="17">Forms a heterotetramer with UvrB during the search for lesions.</text>
</comment>
<dbReference type="NCBIfam" id="NF001503">
    <property type="entry name" value="PRK00349.1"/>
    <property type="match status" value="1"/>
</dbReference>
<comment type="similarity">
    <text evidence="14 17">Belongs to the ABC transporter superfamily. UvrA family.</text>
</comment>